<reference evidence="1 2" key="1">
    <citation type="journal article" date="2023" name="Plants (Basel)">
        <title>Bridging the Gap: Combining Genomics and Transcriptomics Approaches to Understand Stylosanthes scabra, an Orphan Legume from the Brazilian Caatinga.</title>
        <authorList>
            <person name="Ferreira-Neto J.R.C."/>
            <person name="da Silva M.D."/>
            <person name="Binneck E."/>
            <person name="de Melo N.F."/>
            <person name="da Silva R.H."/>
            <person name="de Melo A.L.T.M."/>
            <person name="Pandolfi V."/>
            <person name="Bustamante F.O."/>
            <person name="Brasileiro-Vidal A.C."/>
            <person name="Benko-Iseppon A.M."/>
        </authorList>
    </citation>
    <scope>NUCLEOTIDE SEQUENCE [LARGE SCALE GENOMIC DNA]</scope>
    <source>
        <tissue evidence="1">Leaves</tissue>
    </source>
</reference>
<dbReference type="EMBL" id="JASCZI010151224">
    <property type="protein sequence ID" value="MED6171110.1"/>
    <property type="molecule type" value="Genomic_DNA"/>
</dbReference>
<name>A0ABU6VFA2_9FABA</name>
<sequence>MEVVVDVEGVEKRHEVRRESFEARGLVGKGGRRVVECGGADQYPYSPHIHATAQKYAPFRTGLVGTGQEGPNCHPWWQVFTKKATPCHGFGVVSKTKKKPWQGGKFLGKKPHPATDFVLLMQNERKPWQGATDLTQYLKKWNPATVHVHFVASK</sequence>
<evidence type="ECO:0000313" key="2">
    <source>
        <dbReference type="Proteomes" id="UP001341840"/>
    </source>
</evidence>
<proteinExistence type="predicted"/>
<dbReference type="Proteomes" id="UP001341840">
    <property type="component" value="Unassembled WGS sequence"/>
</dbReference>
<organism evidence="1 2">
    <name type="scientific">Stylosanthes scabra</name>
    <dbReference type="NCBI Taxonomy" id="79078"/>
    <lineage>
        <taxon>Eukaryota</taxon>
        <taxon>Viridiplantae</taxon>
        <taxon>Streptophyta</taxon>
        <taxon>Embryophyta</taxon>
        <taxon>Tracheophyta</taxon>
        <taxon>Spermatophyta</taxon>
        <taxon>Magnoliopsida</taxon>
        <taxon>eudicotyledons</taxon>
        <taxon>Gunneridae</taxon>
        <taxon>Pentapetalae</taxon>
        <taxon>rosids</taxon>
        <taxon>fabids</taxon>
        <taxon>Fabales</taxon>
        <taxon>Fabaceae</taxon>
        <taxon>Papilionoideae</taxon>
        <taxon>50 kb inversion clade</taxon>
        <taxon>dalbergioids sensu lato</taxon>
        <taxon>Dalbergieae</taxon>
        <taxon>Pterocarpus clade</taxon>
        <taxon>Stylosanthes</taxon>
    </lineage>
</organism>
<comment type="caution">
    <text evidence="1">The sequence shown here is derived from an EMBL/GenBank/DDBJ whole genome shotgun (WGS) entry which is preliminary data.</text>
</comment>
<evidence type="ECO:0000313" key="1">
    <source>
        <dbReference type="EMBL" id="MED6171110.1"/>
    </source>
</evidence>
<gene>
    <name evidence="1" type="ORF">PIB30_037587</name>
</gene>
<accession>A0ABU6VFA2</accession>
<protein>
    <submittedName>
        <fullName evidence="1">Uncharacterized protein</fullName>
    </submittedName>
</protein>
<keyword evidence="2" id="KW-1185">Reference proteome</keyword>